<reference evidence="15" key="1">
    <citation type="submission" date="2024-05" db="EMBL/GenBank/DDBJ databases">
        <authorList>
            <person name="Cai S.Y."/>
            <person name="Jin L.M."/>
            <person name="Li H.R."/>
        </authorList>
    </citation>
    <scope>NUCLEOTIDE SEQUENCE</scope>
    <source>
        <strain evidence="15">A5-74</strain>
    </source>
</reference>
<dbReference type="PIRSF" id="PIRSF000099">
    <property type="entry name" value="Histidinol_dh"/>
    <property type="match status" value="1"/>
</dbReference>
<evidence type="ECO:0000256" key="7">
    <source>
        <dbReference type="ARBA" id="ARBA00023002"/>
    </source>
</evidence>
<dbReference type="PRINTS" id="PR00083">
    <property type="entry name" value="HOLDHDRGNASE"/>
</dbReference>
<comment type="cofactor">
    <cofactor evidence="8 13">
        <name>Zn(2+)</name>
        <dbReference type="ChEBI" id="CHEBI:29105"/>
    </cofactor>
    <text evidence="8 13">Binds 1 zinc ion per subunit.</text>
</comment>
<feature type="binding site" evidence="8 13">
    <location>
        <position position="427"/>
    </location>
    <ligand>
        <name>Zn(2+)</name>
        <dbReference type="ChEBI" id="CHEBI:29105"/>
    </ligand>
</feature>
<dbReference type="SUPFAM" id="SSF53720">
    <property type="entry name" value="ALDH-like"/>
    <property type="match status" value="1"/>
</dbReference>
<dbReference type="AlphaFoldDB" id="A0AAU8DK73"/>
<keyword evidence="6 8" id="KW-0862">Zinc</keyword>
<evidence type="ECO:0000256" key="2">
    <source>
        <dbReference type="ARBA" id="ARBA00004940"/>
    </source>
</evidence>
<evidence type="ECO:0000256" key="4">
    <source>
        <dbReference type="ARBA" id="ARBA00016531"/>
    </source>
</evidence>
<dbReference type="InterPro" id="IPR012131">
    <property type="entry name" value="Hstdl_DH"/>
</dbReference>
<feature type="binding site" evidence="8 11">
    <location>
        <position position="190"/>
    </location>
    <ligand>
        <name>NAD(+)</name>
        <dbReference type="ChEBI" id="CHEBI:57540"/>
    </ligand>
</feature>
<feature type="binding site" evidence="8 13">
    <location>
        <position position="268"/>
    </location>
    <ligand>
        <name>Zn(2+)</name>
        <dbReference type="ChEBI" id="CHEBI:29105"/>
    </ligand>
</feature>
<evidence type="ECO:0000256" key="14">
    <source>
        <dbReference type="RuleBase" id="RU004175"/>
    </source>
</evidence>
<dbReference type="HAMAP" id="MF_01024">
    <property type="entry name" value="HisD"/>
    <property type="match status" value="1"/>
</dbReference>
<dbReference type="InterPro" id="IPR022695">
    <property type="entry name" value="Histidinol_DH_monofunct"/>
</dbReference>
<dbReference type="InterPro" id="IPR016161">
    <property type="entry name" value="Ald_DH/histidinol_DH"/>
</dbReference>
<feature type="binding site" evidence="8 12">
    <location>
        <position position="243"/>
    </location>
    <ligand>
        <name>substrate</name>
    </ligand>
</feature>
<feature type="binding site" evidence="8 13">
    <location>
        <position position="265"/>
    </location>
    <ligand>
        <name>Zn(2+)</name>
        <dbReference type="ChEBI" id="CHEBI:29105"/>
    </ligand>
</feature>
<sequence>MLQRIDLTAGLGDVRSVLPRATGAAAAADAVVGPILQAVRDRGVEAVLDFSEQFDGVRPSSIRVPEVVVTGALHGLDPAVRVALIESMDRARRGHEAQLPTETQTHLTPGAVITQRWIPVDRVGLYVPGGLAFYPSSVVMNVVPAQVAGVRSIAVCSPPQPDNDGWPDATVLAACALLGVTEVYAAGGAQGIALLGYGSKPDGLGGEPVEPVDVITGPGNVYVTAAKRALRGTVAIDSEAGPTEIAVLADDSADPRFVSADLISQAEHDPNAASVLITTSVALADAVDALLPELVEQTRHSERVRTALSGPQSGTVLVASMDDGIAVADSYAAEHLEIQTRDAQQVAGRIRNAGAIFIGPFSPVSLGDYCAGSNHVLPTSGGARYSSALNTTTFLRSVQMIDYTESALAVVAPSVIVLAEAENLPAHGAAVAARFN</sequence>
<comment type="catalytic activity">
    <reaction evidence="8">
        <text>L-histidinol + 2 NAD(+) + H2O = L-histidine + 2 NADH + 3 H(+)</text>
        <dbReference type="Rhea" id="RHEA:20641"/>
        <dbReference type="ChEBI" id="CHEBI:15377"/>
        <dbReference type="ChEBI" id="CHEBI:15378"/>
        <dbReference type="ChEBI" id="CHEBI:57540"/>
        <dbReference type="ChEBI" id="CHEBI:57595"/>
        <dbReference type="ChEBI" id="CHEBI:57699"/>
        <dbReference type="ChEBI" id="CHEBI:57945"/>
        <dbReference type="EC" id="1.1.1.23"/>
    </reaction>
</comment>
<keyword evidence="5 8" id="KW-0479">Metal-binding</keyword>
<comment type="function">
    <text evidence="1 8">Catalyzes the sequential NAD-dependent oxidations of L-histidinol to L-histidinaldehyde and then to L-histidine.</text>
</comment>
<dbReference type="PANTHER" id="PTHR21256:SF2">
    <property type="entry name" value="HISTIDINE BIOSYNTHESIS TRIFUNCTIONAL PROTEIN"/>
    <property type="match status" value="1"/>
</dbReference>
<gene>
    <name evidence="8 15" type="primary">hisD</name>
    <name evidence="15" type="ORF">ABLG96_13035</name>
</gene>
<evidence type="ECO:0000256" key="8">
    <source>
        <dbReference type="HAMAP-Rule" id="MF_01024"/>
    </source>
</evidence>
<organism evidence="15">
    <name type="scientific">Nakamurella sp. A5-74</name>
    <dbReference type="NCBI Taxonomy" id="3158264"/>
    <lineage>
        <taxon>Bacteria</taxon>
        <taxon>Bacillati</taxon>
        <taxon>Actinomycetota</taxon>
        <taxon>Actinomycetes</taxon>
        <taxon>Nakamurellales</taxon>
        <taxon>Nakamurellaceae</taxon>
        <taxon>Nakamurella</taxon>
    </lineage>
</organism>
<dbReference type="PANTHER" id="PTHR21256">
    <property type="entry name" value="HISTIDINOL DEHYDROGENASE HDH"/>
    <property type="match status" value="1"/>
</dbReference>
<dbReference type="GO" id="GO:0005829">
    <property type="term" value="C:cytosol"/>
    <property type="evidence" value="ECO:0007669"/>
    <property type="project" value="TreeGrafter"/>
</dbReference>
<feature type="binding site" evidence="8 12">
    <location>
        <position position="368"/>
    </location>
    <ligand>
        <name>substrate</name>
    </ligand>
</feature>
<proteinExistence type="inferred from homology"/>
<feature type="binding site" evidence="8 12">
    <location>
        <position position="265"/>
    </location>
    <ligand>
        <name>substrate</name>
    </ligand>
</feature>
<feature type="binding site" evidence="8 13">
    <location>
        <position position="368"/>
    </location>
    <ligand>
        <name>Zn(2+)</name>
        <dbReference type="ChEBI" id="CHEBI:29105"/>
    </ligand>
</feature>
<evidence type="ECO:0000313" key="15">
    <source>
        <dbReference type="EMBL" id="XCG62196.1"/>
    </source>
</evidence>
<feature type="active site" description="Proton acceptor" evidence="8 10">
    <location>
        <position position="334"/>
    </location>
</feature>
<dbReference type="Pfam" id="PF00815">
    <property type="entry name" value="Histidinol_dh"/>
    <property type="match status" value="1"/>
</dbReference>
<evidence type="ECO:0000256" key="13">
    <source>
        <dbReference type="PIRSR" id="PIRSR000099-4"/>
    </source>
</evidence>
<dbReference type="NCBIfam" id="TIGR00069">
    <property type="entry name" value="hisD"/>
    <property type="match status" value="1"/>
</dbReference>
<evidence type="ECO:0000256" key="12">
    <source>
        <dbReference type="PIRSR" id="PIRSR000099-3"/>
    </source>
</evidence>
<evidence type="ECO:0000256" key="3">
    <source>
        <dbReference type="ARBA" id="ARBA00010178"/>
    </source>
</evidence>
<dbReference type="GO" id="GO:0000105">
    <property type="term" value="P:L-histidine biosynthetic process"/>
    <property type="evidence" value="ECO:0007669"/>
    <property type="project" value="UniProtKB-UniRule"/>
</dbReference>
<protein>
    <recommendedName>
        <fullName evidence="4 8">Histidinol dehydrogenase</fullName>
        <shortName evidence="8">HDH</shortName>
        <ecNumber evidence="8">1.1.1.23</ecNumber>
    </recommendedName>
</protein>
<dbReference type="EMBL" id="CP159218">
    <property type="protein sequence ID" value="XCG62196.1"/>
    <property type="molecule type" value="Genomic_DNA"/>
</dbReference>
<feature type="binding site" evidence="8 12">
    <location>
        <position position="422"/>
    </location>
    <ligand>
        <name>substrate</name>
    </ligand>
</feature>
<dbReference type="GO" id="GO:0004399">
    <property type="term" value="F:histidinol dehydrogenase activity"/>
    <property type="evidence" value="ECO:0007669"/>
    <property type="project" value="UniProtKB-UniRule"/>
</dbReference>
<dbReference type="Gene3D" id="1.20.5.1300">
    <property type="match status" value="1"/>
</dbReference>
<evidence type="ECO:0000256" key="10">
    <source>
        <dbReference type="PIRSR" id="PIRSR000099-1"/>
    </source>
</evidence>
<feature type="binding site" evidence="8 12">
    <location>
        <position position="268"/>
    </location>
    <ligand>
        <name>substrate</name>
    </ligand>
</feature>
<evidence type="ECO:0000256" key="6">
    <source>
        <dbReference type="ARBA" id="ARBA00022833"/>
    </source>
</evidence>
<feature type="binding site" evidence="8 11">
    <location>
        <position position="220"/>
    </location>
    <ligand>
        <name>NAD(+)</name>
        <dbReference type="ChEBI" id="CHEBI:57540"/>
    </ligand>
</feature>
<dbReference type="CDD" id="cd06572">
    <property type="entry name" value="Histidinol_dh"/>
    <property type="match status" value="1"/>
</dbReference>
<evidence type="ECO:0000256" key="1">
    <source>
        <dbReference type="ARBA" id="ARBA00003850"/>
    </source>
</evidence>
<keyword evidence="7 8" id="KW-0560">Oxidoreductase</keyword>
<keyword evidence="8" id="KW-0028">Amino-acid biosynthesis</keyword>
<feature type="binding site" evidence="8 12">
    <location>
        <position position="335"/>
    </location>
    <ligand>
        <name>substrate</name>
    </ligand>
</feature>
<feature type="binding site" evidence="8 12">
    <location>
        <position position="427"/>
    </location>
    <ligand>
        <name>substrate</name>
    </ligand>
</feature>
<comment type="pathway">
    <text evidence="2 8">Amino-acid biosynthesis; L-histidine biosynthesis; L-histidine from 5-phospho-alpha-D-ribose 1-diphosphate: step 9/9.</text>
</comment>
<dbReference type="Gene3D" id="3.40.50.1980">
    <property type="entry name" value="Nitrogenase molybdenum iron protein domain"/>
    <property type="match status" value="2"/>
</dbReference>
<comment type="similarity">
    <text evidence="3 8 9 14">Belongs to the histidinol dehydrogenase family.</text>
</comment>
<accession>A0AAU8DK73</accession>
<dbReference type="GO" id="GO:0051287">
    <property type="term" value="F:NAD binding"/>
    <property type="evidence" value="ECO:0007669"/>
    <property type="project" value="InterPro"/>
</dbReference>
<keyword evidence="8" id="KW-0368">Histidine biosynthesis</keyword>
<dbReference type="RefSeq" id="WP_353647811.1">
    <property type="nucleotide sequence ID" value="NZ_CP159218.1"/>
</dbReference>
<dbReference type="FunFam" id="3.40.50.1980:FF:000001">
    <property type="entry name" value="Histidinol dehydrogenase"/>
    <property type="match status" value="1"/>
</dbReference>
<feature type="binding site" evidence="8 11">
    <location>
        <position position="126"/>
    </location>
    <ligand>
        <name>NAD(+)</name>
        <dbReference type="ChEBI" id="CHEBI:57540"/>
    </ligand>
</feature>
<evidence type="ECO:0000256" key="11">
    <source>
        <dbReference type="PIRSR" id="PIRSR000099-2"/>
    </source>
</evidence>
<keyword evidence="8 11" id="KW-0520">NAD</keyword>
<dbReference type="GO" id="GO:0008270">
    <property type="term" value="F:zinc ion binding"/>
    <property type="evidence" value="ECO:0007669"/>
    <property type="project" value="UniProtKB-UniRule"/>
</dbReference>
<evidence type="ECO:0000256" key="5">
    <source>
        <dbReference type="ARBA" id="ARBA00022723"/>
    </source>
</evidence>
<feature type="active site" description="Proton acceptor" evidence="8 10">
    <location>
        <position position="335"/>
    </location>
</feature>
<dbReference type="EC" id="1.1.1.23" evidence="8"/>
<evidence type="ECO:0000256" key="9">
    <source>
        <dbReference type="PIRNR" id="PIRNR000099"/>
    </source>
</evidence>
<name>A0AAU8DK73_9ACTN</name>